<dbReference type="SMART" id="SM00746">
    <property type="entry name" value="TRASH"/>
    <property type="match status" value="1"/>
</dbReference>
<dbReference type="KEGG" id="cdiv:CPM_0942"/>
<dbReference type="SUPFAM" id="SSF46785">
    <property type="entry name" value="Winged helix' DNA-binding domain"/>
    <property type="match status" value="1"/>
</dbReference>
<proteinExistence type="predicted"/>
<sequence length="175" mass="20294">MNKDAREIEQRMINILRRNSRASILELADELNISRITASKTLSNLISSGKITHFTVFTEEDQKNLVIIHLKTLENIDEELILEQFELFDGTYFVVVYYESLPKLKVADVIDIKFAREKRLNNTLGRVLNVKCDYCGKIMDKPNVVFELGGKTMYACCPNCEKDLRKRETLRIESQ</sequence>
<dbReference type="AlphaFoldDB" id="A0A1N5UGY3"/>
<dbReference type="STRING" id="1673428.CPM_0942"/>
<dbReference type="InterPro" id="IPR013603">
    <property type="entry name" value="TRASH_TR_C_prok"/>
</dbReference>
<dbReference type="Gene3D" id="1.10.10.10">
    <property type="entry name" value="Winged helix-like DNA-binding domain superfamily/Winged helix DNA-binding domain"/>
    <property type="match status" value="1"/>
</dbReference>
<dbReference type="Proteomes" id="UP000187822">
    <property type="component" value="Chromosome I"/>
</dbReference>
<evidence type="ECO:0000313" key="3">
    <source>
        <dbReference type="EMBL" id="SJK84784.1"/>
    </source>
</evidence>
<evidence type="ECO:0000313" key="4">
    <source>
        <dbReference type="Proteomes" id="UP000187822"/>
    </source>
</evidence>
<dbReference type="GeneID" id="41588215"/>
<dbReference type="Pfam" id="PF08394">
    <property type="entry name" value="Arc_trans_TRASH"/>
    <property type="match status" value="1"/>
</dbReference>
<dbReference type="InterPro" id="IPR036390">
    <property type="entry name" value="WH_DNA-bd_sf"/>
</dbReference>
<accession>A0A1N5UGY3</accession>
<name>A0A1N5UGY3_9ARCH</name>
<evidence type="ECO:0000259" key="1">
    <source>
        <dbReference type="SMART" id="SM00746"/>
    </source>
</evidence>
<organism evidence="2 5">
    <name type="scientific">Cuniculiplasma divulgatum</name>
    <dbReference type="NCBI Taxonomy" id="1673428"/>
    <lineage>
        <taxon>Archaea</taxon>
        <taxon>Methanobacteriati</taxon>
        <taxon>Thermoplasmatota</taxon>
        <taxon>Thermoplasmata</taxon>
        <taxon>Thermoplasmatales</taxon>
        <taxon>Cuniculiplasmataceae</taxon>
        <taxon>Cuniculiplasma</taxon>
    </lineage>
</organism>
<dbReference type="OrthoDB" id="33200at2157"/>
<gene>
    <name evidence="3" type="ORF">CPM_0942</name>
    <name evidence="2" type="ORF">CSP5_0946</name>
</gene>
<reference evidence="3" key="2">
    <citation type="submission" date="2016-06" db="EMBL/GenBank/DDBJ databases">
        <authorList>
            <person name="Olsen C.W."/>
            <person name="Carey S."/>
            <person name="Hinshaw L."/>
            <person name="Karasin A.I."/>
        </authorList>
    </citation>
    <scope>NUCLEOTIDE SEQUENCE [LARGE SCALE GENOMIC DNA]</scope>
    <source>
        <strain evidence="3">PM4</strain>
    </source>
</reference>
<evidence type="ECO:0000313" key="2">
    <source>
        <dbReference type="EMBL" id="SIM59637.1"/>
    </source>
</evidence>
<dbReference type="InterPro" id="IPR011017">
    <property type="entry name" value="TRASH_dom"/>
</dbReference>
<reference evidence="2 5" key="1">
    <citation type="submission" date="2016-04" db="EMBL/GenBank/DDBJ databases">
        <authorList>
            <person name="Evans L.H."/>
            <person name="Alamgir A."/>
            <person name="Owens N."/>
            <person name="Weber N.D."/>
            <person name="Virtaneva K."/>
            <person name="Barbian K."/>
            <person name="Babar A."/>
            <person name="Rosenke K."/>
        </authorList>
    </citation>
    <scope>NUCLEOTIDE SEQUENCE [LARGE SCALE GENOMIC DNA]</scope>
    <source>
        <strain evidence="2">S5</strain>
        <strain evidence="5">S5(T) (JCM 30642 \VKM B-2941)</strain>
    </source>
</reference>
<evidence type="ECO:0000313" key="5">
    <source>
        <dbReference type="Proteomes" id="UP000195607"/>
    </source>
</evidence>
<dbReference type="InterPro" id="IPR036388">
    <property type="entry name" value="WH-like_DNA-bd_sf"/>
</dbReference>
<protein>
    <submittedName>
        <fullName evidence="2">AsnC family transcriptional regulator</fullName>
    </submittedName>
</protein>
<keyword evidence="4" id="KW-1185">Reference proteome</keyword>
<dbReference type="Proteomes" id="UP000195607">
    <property type="component" value="Chromosome I"/>
</dbReference>
<dbReference type="EMBL" id="LT671858">
    <property type="protein sequence ID" value="SIM59637.1"/>
    <property type="molecule type" value="Genomic_DNA"/>
</dbReference>
<dbReference type="EMBL" id="LT719092">
    <property type="protein sequence ID" value="SJK84784.1"/>
    <property type="molecule type" value="Genomic_DNA"/>
</dbReference>
<feature type="domain" description="TRASH" evidence="1">
    <location>
        <begin position="132"/>
        <end position="168"/>
    </location>
</feature>
<reference evidence="4" key="3">
    <citation type="submission" date="2016-06" db="EMBL/GenBank/DDBJ databases">
        <authorList>
            <person name="Toshchakov V.S."/>
        </authorList>
    </citation>
    <scope>NUCLEOTIDE SEQUENCE [LARGE SCALE GENOMIC DNA]</scope>
    <source>
        <strain>PM4 (JCM 30641</strain>
        <strain evidence="4">\VKM B-2940)</strain>
    </source>
</reference>
<dbReference type="Pfam" id="PF13412">
    <property type="entry name" value="HTH_24"/>
    <property type="match status" value="1"/>
</dbReference>
<dbReference type="RefSeq" id="WP_021788742.1">
    <property type="nucleotide sequence ID" value="NZ_LT671858.1"/>
</dbReference>